<dbReference type="AlphaFoldDB" id="A0A4D6WXM2"/>
<feature type="binding site" description="covalent" evidence="15">
    <location>
        <position position="82"/>
    </location>
    <ligand>
        <name>(2R,3E)-phycocyanobilin</name>
        <dbReference type="ChEBI" id="CHEBI:85275"/>
        <label>2</label>
    </ligand>
</feature>
<feature type="binding site" evidence="15">
    <location>
        <position position="158"/>
    </location>
    <ligand>
        <name>(2R,3E)-phycocyanobilin</name>
        <dbReference type="ChEBI" id="CHEBI:85275"/>
        <label>1</label>
    </ligand>
</feature>
<evidence type="ECO:0000313" key="18">
    <source>
        <dbReference type="EMBL" id="QCI07962.1"/>
    </source>
</evidence>
<reference evidence="18" key="1">
    <citation type="journal article" date="2019" name="Mol. Phylogenet. Evol.">
        <title>Morphological evolution and classification of the red algal order Ceramiales inferred using plastid phylogenomics.</title>
        <authorList>
            <person name="Diaz-Tapia P."/>
            <person name="Pasella M.M."/>
            <person name="Verbruggen H."/>
            <person name="Maggs C.A."/>
        </authorList>
    </citation>
    <scope>NUCLEOTIDE SEQUENCE</scope>
    <source>
        <strain evidence="18">PD2953_4</strain>
    </source>
</reference>
<keyword evidence="8 17" id="KW-0934">Plastid</keyword>
<dbReference type="InterPro" id="IPR009050">
    <property type="entry name" value="Globin-like_sf"/>
</dbReference>
<evidence type="ECO:0000256" key="4">
    <source>
        <dbReference type="ARBA" id="ARBA00022481"/>
    </source>
</evidence>
<evidence type="ECO:0000256" key="14">
    <source>
        <dbReference type="ARBA" id="ARBA00023307"/>
    </source>
</evidence>
<feature type="binding site" evidence="15">
    <location>
        <begin position="82"/>
        <end position="88"/>
    </location>
    <ligand>
        <name>(2R,3E)-phycocyanobilin</name>
        <dbReference type="ChEBI" id="CHEBI:85275"/>
        <label>2</label>
    </ligand>
</feature>
<reference evidence="18" key="2">
    <citation type="submission" date="2019-04" db="EMBL/GenBank/DDBJ databases">
        <authorList>
            <person name="Pasella M."/>
        </authorList>
    </citation>
    <scope>NUCLEOTIDE SEQUENCE</scope>
    <source>
        <strain evidence="18">PD2953_4</strain>
    </source>
</reference>
<dbReference type="PANTHER" id="PTHR34011:SF7">
    <property type="entry name" value="C-PHYCOCYANIN BETA SUBUNIT"/>
    <property type="match status" value="1"/>
</dbReference>
<feature type="modified residue" description="N4-methylasparagine" evidence="16">
    <location>
        <position position="72"/>
    </location>
</feature>
<name>A0A4D6WXM2_9FLOR</name>
<feature type="binding site" evidence="15">
    <location>
        <position position="72"/>
    </location>
    <ligand>
        <name>(2R,3E)-phycocyanobilin</name>
        <dbReference type="ChEBI" id="CHEBI:85275"/>
        <label>2</label>
    </ligand>
</feature>
<evidence type="ECO:0000256" key="8">
    <source>
        <dbReference type="ARBA" id="ARBA00022640"/>
    </source>
</evidence>
<keyword evidence="7" id="KW-0042">Antenna complex</keyword>
<dbReference type="InterPro" id="IPR038719">
    <property type="entry name" value="Phycobilisome_asu/bsu_sf"/>
</dbReference>
<evidence type="ECO:0000256" key="12">
    <source>
        <dbReference type="ARBA" id="ARBA00023078"/>
    </source>
</evidence>
<dbReference type="SUPFAM" id="SSF46458">
    <property type="entry name" value="Globin-like"/>
    <property type="match status" value="1"/>
</dbReference>
<protein>
    <submittedName>
        <fullName evidence="18">Gerythrin subunit b</fullName>
    </submittedName>
</protein>
<keyword evidence="11 17" id="KW-0157">Chromophore</keyword>
<evidence type="ECO:0000256" key="15">
    <source>
        <dbReference type="PIRSR" id="PIRSR000081-1"/>
    </source>
</evidence>
<feature type="binding site" evidence="15">
    <location>
        <position position="77"/>
    </location>
    <ligand>
        <name>(2R,3E)-phycocyanobilin</name>
        <dbReference type="ChEBI" id="CHEBI:85275"/>
        <label>2</label>
    </ligand>
</feature>
<keyword evidence="12 17" id="KW-0793">Thylakoid</keyword>
<evidence type="ECO:0000256" key="9">
    <source>
        <dbReference type="ARBA" id="ARBA00022738"/>
    </source>
</evidence>
<evidence type="ECO:0000256" key="6">
    <source>
        <dbReference type="ARBA" id="ARBA00022531"/>
    </source>
</evidence>
<proteinExistence type="inferred from homology"/>
<dbReference type="Gene3D" id="1.10.490.20">
    <property type="entry name" value="Phycocyanins"/>
    <property type="match status" value="1"/>
</dbReference>
<dbReference type="EMBL" id="MK814706">
    <property type="protein sequence ID" value="QCI07962.1"/>
    <property type="molecule type" value="Genomic_DNA"/>
</dbReference>
<keyword evidence="3 17" id="KW-0813">Transport</keyword>
<geneLocation type="plastid" evidence="18"/>
<keyword evidence="14 17" id="KW-0089">Bile pigment</keyword>
<gene>
    <name evidence="18" type="primary">cpeB</name>
</gene>
<dbReference type="GO" id="GO:0015979">
    <property type="term" value="P:photosynthesis"/>
    <property type="evidence" value="ECO:0007669"/>
    <property type="project" value="UniProtKB-KW"/>
</dbReference>
<keyword evidence="9 17" id="KW-0605">Phycobilisome</keyword>
<evidence type="ECO:0000256" key="7">
    <source>
        <dbReference type="ARBA" id="ARBA00022549"/>
    </source>
</evidence>
<dbReference type="InterPro" id="IPR012128">
    <property type="entry name" value="Phycobilisome_asu/bsu"/>
</dbReference>
<dbReference type="GO" id="GO:0009535">
    <property type="term" value="C:chloroplast thylakoid membrane"/>
    <property type="evidence" value="ECO:0007669"/>
    <property type="project" value="UniProtKB-SubCell"/>
</dbReference>
<organism evidence="18">
    <name type="scientific">Plumaria plumosa</name>
    <dbReference type="NCBI Taxonomy" id="189642"/>
    <lineage>
        <taxon>Eukaryota</taxon>
        <taxon>Rhodophyta</taxon>
        <taxon>Florideophyceae</taxon>
        <taxon>Rhodymeniophycidae</taxon>
        <taxon>Ceramiales</taxon>
        <taxon>Wrangeliaceae</taxon>
        <taxon>Plumaria</taxon>
    </lineage>
</organism>
<feature type="binding site" evidence="15">
    <location>
        <position position="39"/>
    </location>
    <ligand>
        <name>(2R,3E)-phycocyanobilin</name>
        <dbReference type="ChEBI" id="CHEBI:85275"/>
        <label>1</label>
    </ligand>
</feature>
<evidence type="ECO:0000256" key="13">
    <source>
        <dbReference type="ARBA" id="ARBA00023136"/>
    </source>
</evidence>
<evidence type="ECO:0000256" key="16">
    <source>
        <dbReference type="PIRSR" id="PIRSR000081-2"/>
    </source>
</evidence>
<evidence type="ECO:0000256" key="2">
    <source>
        <dbReference type="ARBA" id="ARBA00008182"/>
    </source>
</evidence>
<comment type="subcellular location">
    <subcellularLocation>
        <location evidence="1 17">Plastid</location>
        <location evidence="1 17">Chloroplast thylakoid membrane</location>
        <topology evidence="1 17">Peripheral membrane protein</topology>
        <orientation evidence="1 17">Stromal side</orientation>
    </subcellularLocation>
</comment>
<keyword evidence="13 17" id="KW-0472">Membrane</keyword>
<dbReference type="GO" id="GO:0030089">
    <property type="term" value="C:phycobilisome"/>
    <property type="evidence" value="ECO:0007669"/>
    <property type="project" value="UniProtKB-KW"/>
</dbReference>
<dbReference type="Pfam" id="PF00502">
    <property type="entry name" value="Phycobilisome"/>
    <property type="match status" value="1"/>
</dbReference>
<keyword evidence="6 17" id="KW-0602">Photosynthesis</keyword>
<dbReference type="PANTHER" id="PTHR34011">
    <property type="entry name" value="PHYCOBILISOME 32.1 KDA LINKER POLYPEPTIDE, PHYCOCYANIN-ASSOCIATED, ROD 2-RELATED"/>
    <property type="match status" value="1"/>
</dbReference>
<evidence type="ECO:0000256" key="17">
    <source>
        <dbReference type="RuleBase" id="RU004438"/>
    </source>
</evidence>
<keyword evidence="4" id="KW-0488">Methylation</keyword>
<evidence type="ECO:0000256" key="11">
    <source>
        <dbReference type="ARBA" id="ARBA00022991"/>
    </source>
</evidence>
<keyword evidence="5 17" id="KW-0150">Chloroplast</keyword>
<feature type="binding site" evidence="15">
    <location>
        <position position="35"/>
    </location>
    <ligand>
        <name>(2R,3E)-phycocyanobilin</name>
        <dbReference type="ChEBI" id="CHEBI:85275"/>
        <label>1</label>
    </ligand>
</feature>
<evidence type="ECO:0000256" key="3">
    <source>
        <dbReference type="ARBA" id="ARBA00022448"/>
    </source>
</evidence>
<dbReference type="CDD" id="cd14767">
    <property type="entry name" value="PE_beta-like"/>
    <property type="match status" value="1"/>
</dbReference>
<evidence type="ECO:0000256" key="10">
    <source>
        <dbReference type="ARBA" id="ARBA00022982"/>
    </source>
</evidence>
<keyword evidence="10 17" id="KW-0249">Electron transport</keyword>
<dbReference type="PIRSF" id="PIRSF000081">
    <property type="entry name" value="Phycocyanin"/>
    <property type="match status" value="1"/>
</dbReference>
<evidence type="ECO:0000256" key="1">
    <source>
        <dbReference type="ARBA" id="ARBA00004185"/>
    </source>
</evidence>
<evidence type="ECO:0000256" key="5">
    <source>
        <dbReference type="ARBA" id="ARBA00022528"/>
    </source>
</evidence>
<comment type="similarity">
    <text evidence="2 17">Belongs to the phycobiliprotein family.</text>
</comment>
<sequence>MLDAFSRVVVNSDTKAAYVGGSDLQALKTFIQEGNKRLDSVNYIVSNSSCIVSDAVSGMICENPGLIAPGGNCYTNRRMAACLRDGEIILRYISYALLAGDPSVLEDRCLNGLKETYIALGVPANSTVRAVSIMKAAAVAFITNTASSRKVEAIPGDCSALSAEVAAYCERVCGAVD</sequence>
<accession>A0A4D6WXM2</accession>